<evidence type="ECO:0000313" key="12">
    <source>
        <dbReference type="EMBL" id="GGY77803.1"/>
    </source>
</evidence>
<dbReference type="SUPFAM" id="SSF56925">
    <property type="entry name" value="OMPA-like"/>
    <property type="match status" value="1"/>
</dbReference>
<dbReference type="SUPFAM" id="SSF103088">
    <property type="entry name" value="OmpA-like"/>
    <property type="match status" value="2"/>
</dbReference>
<dbReference type="Gene3D" id="3.30.1330.60">
    <property type="entry name" value="OmpA-like domain"/>
    <property type="match status" value="2"/>
</dbReference>
<feature type="domain" description="OmpA-like" evidence="11">
    <location>
        <begin position="368"/>
        <end position="485"/>
    </location>
</feature>
<evidence type="ECO:0000256" key="10">
    <source>
        <dbReference type="PROSITE-ProRule" id="PRU00473"/>
    </source>
</evidence>
<accession>A0ABQ3B7S5</accession>
<organism evidence="12 13">
    <name type="scientific">Cellvibrio zantedeschiae</name>
    <dbReference type="NCBI Taxonomy" id="1237077"/>
    <lineage>
        <taxon>Bacteria</taxon>
        <taxon>Pseudomonadati</taxon>
        <taxon>Pseudomonadota</taxon>
        <taxon>Gammaproteobacteria</taxon>
        <taxon>Cellvibrionales</taxon>
        <taxon>Cellvibrionaceae</taxon>
        <taxon>Cellvibrio</taxon>
    </lineage>
</organism>
<keyword evidence="3" id="KW-0813">Transport</keyword>
<keyword evidence="5" id="KW-0812">Transmembrane</keyword>
<evidence type="ECO:0000313" key="13">
    <source>
        <dbReference type="Proteomes" id="UP000619761"/>
    </source>
</evidence>
<comment type="similarity">
    <text evidence="2">Belongs to the outer membrane OOP (TC 1.B.6) superfamily. OmpA family.</text>
</comment>
<comment type="subcellular location">
    <subcellularLocation>
        <location evidence="1">Cell outer membrane</location>
        <topology evidence="1">Multi-pass membrane protein</topology>
    </subcellularLocation>
</comment>
<evidence type="ECO:0000256" key="6">
    <source>
        <dbReference type="ARBA" id="ARBA00023065"/>
    </source>
</evidence>
<sequence length="486" mass="53804">MRLNHTKFTISFATLKPYLLMLLFILCILNAGIVRADENRGWYIGGALGKTKYDLDNRNIAEEIATDQFTVNSIESDTNDKGYKLFAGYQFNSHVSLEGGYFDLGKTDFTALVTPTGSLYGQSEFKGINLDLIGRVPFTEKLSGFGLIGVTYAKRNDSFAPSEAIFVANPNRDDKNFNPKIGLGLEYAFTPSWAARLEVERYRLNDAIDKKGYANFLSLGLVYKFGRKAAPVVAPAPAPAPVVRQQEYCTTLDIEFEIDNAAIQRAEKEKLAVVANFLNKYPATTAVIEGHTDDVGDTDRNLGLSQRRAESVVDYLAANYNIARNRLTATGYGESQPIADNATEDGKRHNRRIKAVISCANDIAGLQPLTARVTMALKMEYARNNADVAEEYYGELNRVGKFLNDNPDVTATVEGHTDNTSPATAVKVSQLRAQKVVDYLVEKAGVDRSRLTAEGFGLSRRYAYNSTETGRQQNRRVSIIINYPNP</sequence>
<dbReference type="PANTHER" id="PTHR30329:SF21">
    <property type="entry name" value="LIPOPROTEIN YIAD-RELATED"/>
    <property type="match status" value="1"/>
</dbReference>
<dbReference type="InterPro" id="IPR050330">
    <property type="entry name" value="Bact_OuterMem_StrucFunc"/>
</dbReference>
<name>A0ABQ3B7S5_9GAMM</name>
<keyword evidence="6" id="KW-0406">Ion transport</keyword>
<dbReference type="InterPro" id="IPR006665">
    <property type="entry name" value="OmpA-like"/>
</dbReference>
<keyword evidence="7" id="KW-0626">Porin</keyword>
<dbReference type="PANTHER" id="PTHR30329">
    <property type="entry name" value="STATOR ELEMENT OF FLAGELLAR MOTOR COMPLEX"/>
    <property type="match status" value="1"/>
</dbReference>
<dbReference type="RefSeq" id="WP_189418748.1">
    <property type="nucleotide sequence ID" value="NZ_BMYZ01000002.1"/>
</dbReference>
<proteinExistence type="inferred from homology"/>
<evidence type="ECO:0000259" key="11">
    <source>
        <dbReference type="PROSITE" id="PS51123"/>
    </source>
</evidence>
<dbReference type="EMBL" id="BMYZ01000002">
    <property type="protein sequence ID" value="GGY77803.1"/>
    <property type="molecule type" value="Genomic_DNA"/>
</dbReference>
<evidence type="ECO:0000256" key="2">
    <source>
        <dbReference type="ARBA" id="ARBA00005710"/>
    </source>
</evidence>
<evidence type="ECO:0000256" key="3">
    <source>
        <dbReference type="ARBA" id="ARBA00022448"/>
    </source>
</evidence>
<protein>
    <recommendedName>
        <fullName evidence="11">OmpA-like domain-containing protein</fullName>
    </recommendedName>
</protein>
<dbReference type="InterPro" id="IPR011250">
    <property type="entry name" value="OMP/PagP_B-barrel"/>
</dbReference>
<evidence type="ECO:0000256" key="1">
    <source>
        <dbReference type="ARBA" id="ARBA00004571"/>
    </source>
</evidence>
<keyword evidence="13" id="KW-1185">Reference proteome</keyword>
<dbReference type="Pfam" id="PF01389">
    <property type="entry name" value="OmpA_membrane"/>
    <property type="match status" value="1"/>
</dbReference>
<dbReference type="CDD" id="cd07185">
    <property type="entry name" value="OmpA_C-like"/>
    <property type="match status" value="2"/>
</dbReference>
<feature type="domain" description="OmpA-like" evidence="11">
    <location>
        <begin position="243"/>
        <end position="361"/>
    </location>
</feature>
<evidence type="ECO:0000256" key="4">
    <source>
        <dbReference type="ARBA" id="ARBA00022452"/>
    </source>
</evidence>
<evidence type="ECO:0000256" key="9">
    <source>
        <dbReference type="ARBA" id="ARBA00023237"/>
    </source>
</evidence>
<keyword evidence="9" id="KW-0998">Cell outer membrane</keyword>
<evidence type="ECO:0000256" key="8">
    <source>
        <dbReference type="ARBA" id="ARBA00023136"/>
    </source>
</evidence>
<dbReference type="Pfam" id="PF00691">
    <property type="entry name" value="OmpA"/>
    <property type="match status" value="2"/>
</dbReference>
<dbReference type="InterPro" id="IPR006664">
    <property type="entry name" value="OMP_bac"/>
</dbReference>
<evidence type="ECO:0000256" key="7">
    <source>
        <dbReference type="ARBA" id="ARBA00023114"/>
    </source>
</evidence>
<dbReference type="Proteomes" id="UP000619761">
    <property type="component" value="Unassembled WGS sequence"/>
</dbReference>
<dbReference type="PROSITE" id="PS51123">
    <property type="entry name" value="OMPA_2"/>
    <property type="match status" value="2"/>
</dbReference>
<evidence type="ECO:0000256" key="5">
    <source>
        <dbReference type="ARBA" id="ARBA00022692"/>
    </source>
</evidence>
<keyword evidence="4" id="KW-1134">Transmembrane beta strand</keyword>
<gene>
    <name evidence="12" type="ORF">GCM10011613_22980</name>
</gene>
<dbReference type="InterPro" id="IPR000498">
    <property type="entry name" value="OmpA-like_TM_dom"/>
</dbReference>
<dbReference type="InterPro" id="IPR036737">
    <property type="entry name" value="OmpA-like_sf"/>
</dbReference>
<comment type="caution">
    <text evidence="12">The sequence shown here is derived from an EMBL/GenBank/DDBJ whole genome shotgun (WGS) entry which is preliminary data.</text>
</comment>
<dbReference type="Gene3D" id="2.40.160.20">
    <property type="match status" value="1"/>
</dbReference>
<dbReference type="PRINTS" id="PR01021">
    <property type="entry name" value="OMPADOMAIN"/>
</dbReference>
<keyword evidence="8 10" id="KW-0472">Membrane</keyword>
<reference evidence="13" key="1">
    <citation type="journal article" date="2019" name="Int. J. Syst. Evol. Microbiol.">
        <title>The Global Catalogue of Microorganisms (GCM) 10K type strain sequencing project: providing services to taxonomists for standard genome sequencing and annotation.</title>
        <authorList>
            <consortium name="The Broad Institute Genomics Platform"/>
            <consortium name="The Broad Institute Genome Sequencing Center for Infectious Disease"/>
            <person name="Wu L."/>
            <person name="Ma J."/>
        </authorList>
    </citation>
    <scope>NUCLEOTIDE SEQUENCE [LARGE SCALE GENOMIC DNA]</scope>
    <source>
        <strain evidence="13">KCTC 32239</strain>
    </source>
</reference>